<proteinExistence type="predicted"/>
<keyword evidence="1" id="KW-0732">Signal</keyword>
<dbReference type="EMBL" id="CAJHNJ030000697">
    <property type="protein sequence ID" value="CAG9138642.1"/>
    <property type="molecule type" value="Genomic_DNA"/>
</dbReference>
<name>A0A8S4GHQ5_PLUXY</name>
<protein>
    <submittedName>
        <fullName evidence="2">(diamondback moth) hypothetical protein</fullName>
    </submittedName>
</protein>
<evidence type="ECO:0000313" key="3">
    <source>
        <dbReference type="Proteomes" id="UP000653454"/>
    </source>
</evidence>
<feature type="non-terminal residue" evidence="2">
    <location>
        <position position="51"/>
    </location>
</feature>
<reference evidence="2" key="1">
    <citation type="submission" date="2020-11" db="EMBL/GenBank/DDBJ databases">
        <authorList>
            <person name="Whiteford S."/>
        </authorList>
    </citation>
    <scope>NUCLEOTIDE SEQUENCE</scope>
</reference>
<sequence>MRVPCAWVVVALALWAAADACLSPHHASCAHEGHGVSTCSCSLLHYIIYMP</sequence>
<accession>A0A8S4GHQ5</accession>
<dbReference type="AlphaFoldDB" id="A0A8S4GHQ5"/>
<gene>
    <name evidence="2" type="ORF">PLXY2_LOCUS16891</name>
</gene>
<evidence type="ECO:0000256" key="1">
    <source>
        <dbReference type="SAM" id="SignalP"/>
    </source>
</evidence>
<comment type="caution">
    <text evidence="2">The sequence shown here is derived from an EMBL/GenBank/DDBJ whole genome shotgun (WGS) entry which is preliminary data.</text>
</comment>
<keyword evidence="3" id="KW-1185">Reference proteome</keyword>
<feature type="chain" id="PRO_5035856384" evidence="1">
    <location>
        <begin position="21"/>
        <end position="51"/>
    </location>
</feature>
<feature type="signal peptide" evidence="1">
    <location>
        <begin position="1"/>
        <end position="20"/>
    </location>
</feature>
<organism evidence="2 3">
    <name type="scientific">Plutella xylostella</name>
    <name type="common">Diamondback moth</name>
    <name type="synonym">Plutella maculipennis</name>
    <dbReference type="NCBI Taxonomy" id="51655"/>
    <lineage>
        <taxon>Eukaryota</taxon>
        <taxon>Metazoa</taxon>
        <taxon>Ecdysozoa</taxon>
        <taxon>Arthropoda</taxon>
        <taxon>Hexapoda</taxon>
        <taxon>Insecta</taxon>
        <taxon>Pterygota</taxon>
        <taxon>Neoptera</taxon>
        <taxon>Endopterygota</taxon>
        <taxon>Lepidoptera</taxon>
        <taxon>Glossata</taxon>
        <taxon>Ditrysia</taxon>
        <taxon>Yponomeutoidea</taxon>
        <taxon>Plutellidae</taxon>
        <taxon>Plutella</taxon>
    </lineage>
</organism>
<evidence type="ECO:0000313" key="2">
    <source>
        <dbReference type="EMBL" id="CAG9138642.1"/>
    </source>
</evidence>
<dbReference type="Proteomes" id="UP000653454">
    <property type="component" value="Unassembled WGS sequence"/>
</dbReference>